<comment type="subcellular location">
    <subcellularLocation>
        <location evidence="1">Nucleus</location>
        <location evidence="1">Nucleolus</location>
    </subcellularLocation>
</comment>
<dbReference type="GO" id="GO:0003723">
    <property type="term" value="F:RNA binding"/>
    <property type="evidence" value="ECO:0007669"/>
    <property type="project" value="TreeGrafter"/>
</dbReference>
<dbReference type="GO" id="GO:0005730">
    <property type="term" value="C:nucleolus"/>
    <property type="evidence" value="ECO:0007669"/>
    <property type="project" value="UniProtKB-SubCell"/>
</dbReference>
<dbReference type="Proteomes" id="UP001445335">
    <property type="component" value="Unassembled WGS sequence"/>
</dbReference>
<reference evidence="4 5" key="1">
    <citation type="journal article" date="2024" name="Nat. Commun.">
        <title>Phylogenomics reveals the evolutionary origins of lichenization in chlorophyte algae.</title>
        <authorList>
            <person name="Puginier C."/>
            <person name="Libourel C."/>
            <person name="Otte J."/>
            <person name="Skaloud P."/>
            <person name="Haon M."/>
            <person name="Grisel S."/>
            <person name="Petersen M."/>
            <person name="Berrin J.G."/>
            <person name="Delaux P.M."/>
            <person name="Dal Grande F."/>
            <person name="Keller J."/>
        </authorList>
    </citation>
    <scope>NUCLEOTIDE SEQUENCE [LARGE SCALE GENOMIC DNA]</scope>
    <source>
        <strain evidence="4 5">SAG 245.80</strain>
    </source>
</reference>
<dbReference type="EMBL" id="JALJOU010000010">
    <property type="protein sequence ID" value="KAK9841831.1"/>
    <property type="molecule type" value="Genomic_DNA"/>
</dbReference>
<comment type="caution">
    <text evidence="4">The sequence shown here is derived from an EMBL/GenBank/DDBJ whole genome shotgun (WGS) entry which is preliminary data.</text>
</comment>
<evidence type="ECO:0000313" key="4">
    <source>
        <dbReference type="EMBL" id="KAK9841831.1"/>
    </source>
</evidence>
<evidence type="ECO:0000256" key="2">
    <source>
        <dbReference type="ARBA" id="ARBA00023242"/>
    </source>
</evidence>
<dbReference type="PANTHER" id="PTHR21686">
    <property type="entry name" value="DEOXYNUCLEOTIDYLTRANSFERASE TERMINAL-INTERACTING PROTEIN 2"/>
    <property type="match status" value="1"/>
</dbReference>
<organism evidence="4 5">
    <name type="scientific">Elliptochloris bilobata</name>
    <dbReference type="NCBI Taxonomy" id="381761"/>
    <lineage>
        <taxon>Eukaryota</taxon>
        <taxon>Viridiplantae</taxon>
        <taxon>Chlorophyta</taxon>
        <taxon>core chlorophytes</taxon>
        <taxon>Trebouxiophyceae</taxon>
        <taxon>Trebouxiophyceae incertae sedis</taxon>
        <taxon>Elliptochloris clade</taxon>
        <taxon>Elliptochloris</taxon>
    </lineage>
</organism>
<sequence>MEPEAGLAKQVLAPPRDVRLVAKARRKEAPDTAGRGWFELPATQITDEVKRDLRLLHLRSAMDPKRFYKGFDQTKFPKYFQLGTVVEGAADFYSGRLRAKQRKATLTEELLADVELTRLRKKRYGALQDERQAHMRIKRRKTDLPRLKKAHQRPKH</sequence>
<evidence type="ECO:0000313" key="5">
    <source>
        <dbReference type="Proteomes" id="UP001445335"/>
    </source>
</evidence>
<dbReference type="GO" id="GO:0006396">
    <property type="term" value="P:RNA processing"/>
    <property type="evidence" value="ECO:0007669"/>
    <property type="project" value="TreeGrafter"/>
</dbReference>
<evidence type="ECO:0000259" key="3">
    <source>
        <dbReference type="Pfam" id="PF08698"/>
    </source>
</evidence>
<keyword evidence="5" id="KW-1185">Reference proteome</keyword>
<dbReference type="Pfam" id="PF08698">
    <property type="entry name" value="Fcf2"/>
    <property type="match status" value="1"/>
</dbReference>
<proteinExistence type="predicted"/>
<dbReference type="InterPro" id="IPR039883">
    <property type="entry name" value="Fcf2/DNTTIP2"/>
</dbReference>
<name>A0AAW1S6Z5_9CHLO</name>
<feature type="domain" description="Fcf2 pre-rRNA processing C-terminal" evidence="3">
    <location>
        <begin position="31"/>
        <end position="123"/>
    </location>
</feature>
<evidence type="ECO:0000256" key="1">
    <source>
        <dbReference type="ARBA" id="ARBA00004604"/>
    </source>
</evidence>
<keyword evidence="2" id="KW-0539">Nucleus</keyword>
<dbReference type="PANTHER" id="PTHR21686:SF12">
    <property type="entry name" value="DEOXYNUCLEOTIDYLTRANSFERASE TERMINAL-INTERACTING PROTEIN 2"/>
    <property type="match status" value="1"/>
</dbReference>
<dbReference type="AlphaFoldDB" id="A0AAW1S6Z5"/>
<gene>
    <name evidence="4" type="ORF">WJX81_006067</name>
</gene>
<protein>
    <recommendedName>
        <fullName evidence="3">Fcf2 pre-rRNA processing C-terminal domain-containing protein</fullName>
    </recommendedName>
</protein>
<dbReference type="InterPro" id="IPR014810">
    <property type="entry name" value="Fcf2_C"/>
</dbReference>
<accession>A0AAW1S6Z5</accession>